<sequence>MSSPIFHRLRLAFASWQRTYFPRWHGRLFSVEHLNTFDTSNVRWGFVSREAVNHFQVQIKQRALRLHGTQNVDGDGDGTAGESLKDSRAELERLLLLERYGFDGDEFLQGAKLAYKKISELFVLLGSDSGARRREARERLRALTAPSVRFFLQDVVETGREFGVKPLLEVEEIQALLLSVRIERGSGECEEADGFGALRCFRGVSPGFPFSVWLHGPGGSLAAPTRSERDGEARGSDSSQGRAAPSSAWLAAFARFLGGVSRMSRREAGYHFTSGLLGPEGSLLRDKDNPGAVPSRLVCDVELRVREKFSFVPTEESETSRHSAVKMESSDMMIPIPIHPREGVKKERGDRESRRNAGDEERDAEKLAVPERWVWTFECGVREGGSLPSVDVLTTDGEEGRATQGRRWKEETNLRLDESAAGDECLKEGGREGGRSRSEGSSSLSEKEKADADWVGRREVGGGRQSVGILEKSEGEEEKLEETPKTGSAGRGRGRMRPESMGPRGSATTPWRLRNINGGP</sequence>
<evidence type="ECO:0000313" key="2">
    <source>
        <dbReference type="EMBL" id="CEM42781.1"/>
    </source>
</evidence>
<gene>
    <name evidence="2" type="ORF">Cvel_27011</name>
</gene>
<feature type="region of interest" description="Disordered" evidence="1">
    <location>
        <begin position="386"/>
        <end position="520"/>
    </location>
</feature>
<dbReference type="VEuPathDB" id="CryptoDB:Cvel_27011"/>
<organism evidence="2">
    <name type="scientific">Chromera velia CCMP2878</name>
    <dbReference type="NCBI Taxonomy" id="1169474"/>
    <lineage>
        <taxon>Eukaryota</taxon>
        <taxon>Sar</taxon>
        <taxon>Alveolata</taxon>
        <taxon>Colpodellida</taxon>
        <taxon>Chromeraceae</taxon>
        <taxon>Chromera</taxon>
    </lineage>
</organism>
<accession>A0A0G4HFU0</accession>
<feature type="region of interest" description="Disordered" evidence="1">
    <location>
        <begin position="221"/>
        <end position="243"/>
    </location>
</feature>
<name>A0A0G4HFU0_9ALVE</name>
<proteinExistence type="predicted"/>
<feature type="compositionally biased region" description="Basic and acidic residues" evidence="1">
    <location>
        <begin position="445"/>
        <end position="461"/>
    </location>
</feature>
<feature type="compositionally biased region" description="Basic and acidic residues" evidence="1">
    <location>
        <begin position="226"/>
        <end position="235"/>
    </location>
</feature>
<dbReference type="AlphaFoldDB" id="A0A0G4HFU0"/>
<reference evidence="2" key="1">
    <citation type="submission" date="2014-11" db="EMBL/GenBank/DDBJ databases">
        <authorList>
            <person name="Otto D Thomas"/>
            <person name="Naeem Raeece"/>
        </authorList>
    </citation>
    <scope>NUCLEOTIDE SEQUENCE</scope>
</reference>
<evidence type="ECO:0000256" key="1">
    <source>
        <dbReference type="SAM" id="MobiDB-lite"/>
    </source>
</evidence>
<dbReference type="EMBL" id="CDMZ01002529">
    <property type="protein sequence ID" value="CEM42781.1"/>
    <property type="molecule type" value="Genomic_DNA"/>
</dbReference>
<feature type="region of interest" description="Disordered" evidence="1">
    <location>
        <begin position="340"/>
        <end position="365"/>
    </location>
</feature>
<protein>
    <submittedName>
        <fullName evidence="2">Uncharacterized protein</fullName>
    </submittedName>
</protein>
<feature type="compositionally biased region" description="Basic and acidic residues" evidence="1">
    <location>
        <begin position="407"/>
        <end position="438"/>
    </location>
</feature>